<comment type="caution">
    <text evidence="2">The sequence shown here is derived from an EMBL/GenBank/DDBJ whole genome shotgun (WGS) entry which is preliminary data.</text>
</comment>
<dbReference type="Pfam" id="PF05157">
    <property type="entry name" value="MshEN"/>
    <property type="match status" value="1"/>
</dbReference>
<dbReference type="EMBL" id="PNIN01000001">
    <property type="protein sequence ID" value="PMP73095.1"/>
    <property type="molecule type" value="Genomic_DNA"/>
</dbReference>
<organism evidence="2 3">
    <name type="scientific">Calditerrivibrio nitroreducens</name>
    <dbReference type="NCBI Taxonomy" id="477976"/>
    <lineage>
        <taxon>Bacteria</taxon>
        <taxon>Pseudomonadati</taxon>
        <taxon>Deferribacterota</taxon>
        <taxon>Deferribacteres</taxon>
        <taxon>Deferribacterales</taxon>
        <taxon>Calditerrivibrionaceae</taxon>
    </lineage>
</organism>
<accession>A0A2J6WS76</accession>
<evidence type="ECO:0000313" key="3">
    <source>
        <dbReference type="Proteomes" id="UP000242881"/>
    </source>
</evidence>
<protein>
    <recommendedName>
        <fullName evidence="1">Type II secretion system protein GspE N-terminal domain-containing protein</fullName>
    </recommendedName>
</protein>
<dbReference type="RefSeq" id="WP_424605235.1">
    <property type="nucleotide sequence ID" value="NZ_JBNAVA010000003.1"/>
</dbReference>
<reference evidence="2 3" key="1">
    <citation type="submission" date="2018-01" db="EMBL/GenBank/DDBJ databases">
        <title>Metagenomic assembled genomes from two thermal pools in the Uzon Caldera, Kamchatka, Russia.</title>
        <authorList>
            <person name="Wilkins L."/>
            <person name="Ettinger C."/>
        </authorList>
    </citation>
    <scope>NUCLEOTIDE SEQUENCE [LARGE SCALE GENOMIC DNA]</scope>
    <source>
        <strain evidence="2">ZAV-05</strain>
    </source>
</reference>
<dbReference type="InterPro" id="IPR007831">
    <property type="entry name" value="T2SS_GspE_N"/>
</dbReference>
<feature type="domain" description="Type II secretion system protein GspE N-terminal" evidence="1">
    <location>
        <begin position="59"/>
        <end position="145"/>
    </location>
</feature>
<evidence type="ECO:0000313" key="2">
    <source>
        <dbReference type="EMBL" id="PMP73095.1"/>
    </source>
</evidence>
<dbReference type="AlphaFoldDB" id="A0A2J6WS76"/>
<sequence>MSNRNLGLILKDMGMINDKDIEEGLQLQKKEKIRLGEALVKLGKISKAELDYVISKQIDLPFVIVGKDQVDFELVKRFSIEFMKSHKALPIYADEYNISVITDDPFDTKVVEYFERVSNKKVLLSVASEENILDILNMVEGKADSEFDRLKDLILENGIRYDFFIISDRLMVYNFLNDCRNKVFDDLFYLGMKEVREYLKERYSFFYEEITGSNGVYMQLYPVELEDGIYFSNMDYIGKVKVFKRYAPVEGYPFVSNIKIDYKDLILIS</sequence>
<proteinExistence type="predicted"/>
<evidence type="ECO:0000259" key="1">
    <source>
        <dbReference type="Pfam" id="PF05157"/>
    </source>
</evidence>
<name>A0A2J6WS76_9BACT</name>
<dbReference type="InterPro" id="IPR037257">
    <property type="entry name" value="T2SS_E_N_sf"/>
</dbReference>
<gene>
    <name evidence="2" type="ORF">C0187_00070</name>
</gene>
<dbReference type="SUPFAM" id="SSF160246">
    <property type="entry name" value="EspE N-terminal domain-like"/>
    <property type="match status" value="1"/>
</dbReference>
<dbReference type="Gene3D" id="3.30.300.160">
    <property type="entry name" value="Type II secretion system, protein E, N-terminal domain"/>
    <property type="match status" value="1"/>
</dbReference>
<dbReference type="Proteomes" id="UP000242881">
    <property type="component" value="Unassembled WGS sequence"/>
</dbReference>